<evidence type="ECO:0000256" key="3">
    <source>
        <dbReference type="ARBA" id="ARBA00022729"/>
    </source>
</evidence>
<accession>A0A1H2A1S6</accession>
<proteinExistence type="inferred from homology"/>
<comment type="similarity">
    <text evidence="2">Belongs to the bacterial solute-binding protein 5 family.</text>
</comment>
<name>A0A1H2A1S6_9BRAD</name>
<feature type="domain" description="Solute-binding protein family 5" evidence="4">
    <location>
        <begin position="120"/>
        <end position="533"/>
    </location>
</feature>
<dbReference type="GO" id="GO:0043190">
    <property type="term" value="C:ATP-binding cassette (ABC) transporter complex"/>
    <property type="evidence" value="ECO:0007669"/>
    <property type="project" value="InterPro"/>
</dbReference>
<dbReference type="PANTHER" id="PTHR30290">
    <property type="entry name" value="PERIPLASMIC BINDING COMPONENT OF ABC TRANSPORTER"/>
    <property type="match status" value="1"/>
</dbReference>
<dbReference type="Pfam" id="PF00496">
    <property type="entry name" value="SBP_bac_5"/>
    <property type="match status" value="1"/>
</dbReference>
<organism evidence="5 6">
    <name type="scientific">Bradyrhizobium canariense</name>
    <dbReference type="NCBI Taxonomy" id="255045"/>
    <lineage>
        <taxon>Bacteria</taxon>
        <taxon>Pseudomonadati</taxon>
        <taxon>Pseudomonadota</taxon>
        <taxon>Alphaproteobacteria</taxon>
        <taxon>Hyphomicrobiales</taxon>
        <taxon>Nitrobacteraceae</taxon>
        <taxon>Bradyrhizobium</taxon>
    </lineage>
</organism>
<reference evidence="6" key="1">
    <citation type="submission" date="2016-10" db="EMBL/GenBank/DDBJ databases">
        <authorList>
            <person name="Varghese N."/>
            <person name="Submissions S."/>
        </authorList>
    </citation>
    <scope>NUCLEOTIDE SEQUENCE [LARGE SCALE GENOMIC DNA]</scope>
    <source>
        <strain evidence="6">GAS369</strain>
    </source>
</reference>
<evidence type="ECO:0000259" key="4">
    <source>
        <dbReference type="Pfam" id="PF00496"/>
    </source>
</evidence>
<dbReference type="InterPro" id="IPR030678">
    <property type="entry name" value="Peptide/Ni-bd"/>
</dbReference>
<dbReference type="GO" id="GO:1904680">
    <property type="term" value="F:peptide transmembrane transporter activity"/>
    <property type="evidence" value="ECO:0007669"/>
    <property type="project" value="TreeGrafter"/>
</dbReference>
<evidence type="ECO:0000256" key="1">
    <source>
        <dbReference type="ARBA" id="ARBA00004418"/>
    </source>
</evidence>
<dbReference type="EMBL" id="LT629750">
    <property type="protein sequence ID" value="SDT39985.1"/>
    <property type="molecule type" value="Genomic_DNA"/>
</dbReference>
<dbReference type="GO" id="GO:0042884">
    <property type="term" value="P:microcin transport"/>
    <property type="evidence" value="ECO:0007669"/>
    <property type="project" value="TreeGrafter"/>
</dbReference>
<sequence length="631" mass="70927">MAITRRHLLQSAASTVIAPALGAAAGFPAINSAHAQSTASEPAWRHALSLFGDVKYPADVKHFDYVNPDAPKGGMVRQISIGTFDNFNIAVSGVKGKIAPAIGLIYETLTSGAQDEIATYYGLLAESFAYPDDFSWAKYRLRKEARWQDGKPVTPEDVLFSLEVLRKYNPMYSAYYRHVAKAEKTGEGEVTFTFDSPGNRELPTIVGEITVLPKHWWEGVDSDGKKRDISATTLEKPLGSGPYRIKDFTAGRSVVLERVKDYWGANLPVQVGTNNFDEQRFEFFRDNLVALEAFKADQADWILENSAKQWATAYDFPAVAEKRVIKEQFPMRSVGRMQGFIFNLRRDLFKDVRLRRAFNYAFDFEEMNKQLFYGAYKRINSYFSGTDLASSGLPEGQELQILETVRDKVPAEVFTTPYTNPVGGNPEAVRANLREGVRLLKEAGFEIKDGKLVDASGKPVSVEFLTSEPPMERLMLFYKPSLERLGITVSIRTIDDAQYENRLRNFDFDIVTDVWAQSLSPGNEQRDFFGSQSADSPGGKNTPGIKNPAVDALIDRIIFAKNRTELVAACKALDRVLLWNFYVVPQYGTDSWNFARWDRFSHAEPLPKYAISGFPTVWWWDAEKAAKVGKA</sequence>
<dbReference type="InterPro" id="IPR006311">
    <property type="entry name" value="TAT_signal"/>
</dbReference>
<evidence type="ECO:0000313" key="5">
    <source>
        <dbReference type="EMBL" id="SDT39985.1"/>
    </source>
</evidence>
<evidence type="ECO:0000313" key="6">
    <source>
        <dbReference type="Proteomes" id="UP000243904"/>
    </source>
</evidence>
<dbReference type="RefSeq" id="WP_146689782.1">
    <property type="nucleotide sequence ID" value="NZ_LT629750.1"/>
</dbReference>
<dbReference type="PROSITE" id="PS51318">
    <property type="entry name" value="TAT"/>
    <property type="match status" value="1"/>
</dbReference>
<dbReference type="InterPro" id="IPR039424">
    <property type="entry name" value="SBP_5"/>
</dbReference>
<dbReference type="Gene3D" id="3.10.105.10">
    <property type="entry name" value="Dipeptide-binding Protein, Domain 3"/>
    <property type="match status" value="1"/>
</dbReference>
<dbReference type="AlphaFoldDB" id="A0A1H2A1S6"/>
<dbReference type="Proteomes" id="UP000243904">
    <property type="component" value="Chromosome I"/>
</dbReference>
<dbReference type="InterPro" id="IPR000914">
    <property type="entry name" value="SBP_5_dom"/>
</dbReference>
<dbReference type="GO" id="GO:0030288">
    <property type="term" value="C:outer membrane-bounded periplasmic space"/>
    <property type="evidence" value="ECO:0007669"/>
    <property type="project" value="TreeGrafter"/>
</dbReference>
<dbReference type="Gene3D" id="3.40.190.10">
    <property type="entry name" value="Periplasmic binding protein-like II"/>
    <property type="match status" value="1"/>
</dbReference>
<keyword evidence="6" id="KW-1185">Reference proteome</keyword>
<dbReference type="SUPFAM" id="SSF53850">
    <property type="entry name" value="Periplasmic binding protein-like II"/>
    <property type="match status" value="1"/>
</dbReference>
<dbReference type="PANTHER" id="PTHR30290:SF64">
    <property type="entry name" value="ABC TRANSPORTER PERIPLASMIC BINDING PROTEIN"/>
    <property type="match status" value="1"/>
</dbReference>
<keyword evidence="3" id="KW-0732">Signal</keyword>
<protein>
    <submittedName>
        <fullName evidence="5">Microcin C transport system substrate-binding protein</fullName>
    </submittedName>
</protein>
<comment type="subcellular location">
    <subcellularLocation>
        <location evidence="1">Periplasm</location>
    </subcellularLocation>
</comment>
<dbReference type="GO" id="GO:0015833">
    <property type="term" value="P:peptide transport"/>
    <property type="evidence" value="ECO:0007669"/>
    <property type="project" value="TreeGrafter"/>
</dbReference>
<dbReference type="CDD" id="cd08497">
    <property type="entry name" value="MbnE-like"/>
    <property type="match status" value="1"/>
</dbReference>
<gene>
    <name evidence="5" type="ORF">SAMN05444158_5833</name>
</gene>
<evidence type="ECO:0000256" key="2">
    <source>
        <dbReference type="ARBA" id="ARBA00005695"/>
    </source>
</evidence>
<dbReference type="PIRSF" id="PIRSF002741">
    <property type="entry name" value="MppA"/>
    <property type="match status" value="1"/>
</dbReference>